<reference evidence="2 3" key="1">
    <citation type="submission" date="2023-06" db="EMBL/GenBank/DDBJ databases">
        <title>Influencing factors and mechanism of Cr(VI) reduction by facultative anaerobic Exiguobacterium sp. PY14.</title>
        <authorList>
            <person name="Zou L."/>
        </authorList>
    </citation>
    <scope>NUCLEOTIDE SEQUENCE [LARGE SCALE GENOMIC DNA]</scope>
    <source>
        <strain evidence="2 3">PY14</strain>
    </source>
</reference>
<evidence type="ECO:0000256" key="1">
    <source>
        <dbReference type="SAM" id="Phobius"/>
    </source>
</evidence>
<proteinExistence type="predicted"/>
<keyword evidence="1" id="KW-0812">Transmembrane</keyword>
<name>A0ABT7MMI8_9BACL</name>
<feature type="transmembrane region" description="Helical" evidence="1">
    <location>
        <begin position="52"/>
        <end position="68"/>
    </location>
</feature>
<feature type="transmembrane region" description="Helical" evidence="1">
    <location>
        <begin position="28"/>
        <end position="46"/>
    </location>
</feature>
<evidence type="ECO:0000313" key="2">
    <source>
        <dbReference type="EMBL" id="MDL5376416.1"/>
    </source>
</evidence>
<evidence type="ECO:0000313" key="3">
    <source>
        <dbReference type="Proteomes" id="UP001230807"/>
    </source>
</evidence>
<comment type="caution">
    <text evidence="2">The sequence shown here is derived from an EMBL/GenBank/DDBJ whole genome shotgun (WGS) entry which is preliminary data.</text>
</comment>
<keyword evidence="1" id="KW-0472">Membrane</keyword>
<keyword evidence="1" id="KW-1133">Transmembrane helix</keyword>
<gene>
    <name evidence="2" type="ORF">QR695_05290</name>
</gene>
<sequence length="81" mass="9550">MGLLAFFLITLFVFYWFPIRGGLKTFLLILIMISGWLSIFELVSIIEARPWVAAPVLALIGLFVWKWRKDRRTKLNKHQDI</sequence>
<evidence type="ECO:0008006" key="4">
    <source>
        <dbReference type="Google" id="ProtNLM"/>
    </source>
</evidence>
<dbReference type="RefSeq" id="WP_214832186.1">
    <property type="nucleotide sequence ID" value="NZ_CP183077.1"/>
</dbReference>
<organism evidence="2 3">
    <name type="scientific">Exiguobacterium mexicanum</name>
    <dbReference type="NCBI Taxonomy" id="340146"/>
    <lineage>
        <taxon>Bacteria</taxon>
        <taxon>Bacillati</taxon>
        <taxon>Bacillota</taxon>
        <taxon>Bacilli</taxon>
        <taxon>Bacillales</taxon>
        <taxon>Bacillales Family XII. Incertae Sedis</taxon>
        <taxon>Exiguobacterium</taxon>
    </lineage>
</organism>
<feature type="transmembrane region" description="Helical" evidence="1">
    <location>
        <begin position="6"/>
        <end position="23"/>
    </location>
</feature>
<dbReference type="EMBL" id="JASWER010000003">
    <property type="protein sequence ID" value="MDL5376416.1"/>
    <property type="molecule type" value="Genomic_DNA"/>
</dbReference>
<accession>A0ABT7MMI8</accession>
<dbReference type="Proteomes" id="UP001230807">
    <property type="component" value="Unassembled WGS sequence"/>
</dbReference>
<keyword evidence="3" id="KW-1185">Reference proteome</keyword>
<protein>
    <recommendedName>
        <fullName evidence="4">Permease</fullName>
    </recommendedName>
</protein>